<dbReference type="GO" id="GO:0006915">
    <property type="term" value="P:apoptotic process"/>
    <property type="evidence" value="ECO:0007669"/>
    <property type="project" value="UniProtKB-KW"/>
</dbReference>
<evidence type="ECO:0000256" key="7">
    <source>
        <dbReference type="SAM" id="Phobius"/>
    </source>
</evidence>
<evidence type="ECO:0000256" key="6">
    <source>
        <dbReference type="PROSITE-ProRule" id="PRU00206"/>
    </source>
</evidence>
<dbReference type="PANTHER" id="PTHR46861">
    <property type="entry name" value="TUMOR NECROSIS FACTOR RECEPTOR SUPERFAMILY MEMBER 1A"/>
    <property type="match status" value="1"/>
</dbReference>
<proteinExistence type="predicted"/>
<keyword evidence="2 8" id="KW-0732">Signal</keyword>
<dbReference type="GO" id="GO:0005031">
    <property type="term" value="F:tumor necrosis factor receptor activity"/>
    <property type="evidence" value="ECO:0007669"/>
    <property type="project" value="TreeGrafter"/>
</dbReference>
<evidence type="ECO:0000256" key="8">
    <source>
        <dbReference type="SAM" id="SignalP"/>
    </source>
</evidence>
<dbReference type="Ensembl" id="ENSMZET00005027952.1">
    <property type="protein sequence ID" value="ENSMZEP00005027084.1"/>
    <property type="gene ID" value="ENSMZEG00005020204.1"/>
</dbReference>
<keyword evidence="1" id="KW-0053">Apoptosis</keyword>
<feature type="disulfide bond" evidence="6">
    <location>
        <begin position="75"/>
        <end position="88"/>
    </location>
</feature>
<dbReference type="AlphaFoldDB" id="A0A3P9CYA1"/>
<protein>
    <submittedName>
        <fullName evidence="11">Tumor necrosis factor receptor superfamily member 1A</fullName>
    </submittedName>
</protein>
<dbReference type="InterPro" id="IPR000488">
    <property type="entry name" value="Death_dom"/>
</dbReference>
<name>A0A3P9CYA1_9CICH</name>
<dbReference type="Pfam" id="PF00020">
    <property type="entry name" value="TNFR_c6"/>
    <property type="match status" value="1"/>
</dbReference>
<keyword evidence="5" id="KW-0325">Glycoprotein</keyword>
<dbReference type="GO" id="GO:0006954">
    <property type="term" value="P:inflammatory response"/>
    <property type="evidence" value="ECO:0007669"/>
    <property type="project" value="TreeGrafter"/>
</dbReference>
<dbReference type="PROSITE" id="PS50050">
    <property type="entry name" value="TNFR_NGFR_2"/>
    <property type="match status" value="1"/>
</dbReference>
<feature type="domain" description="TNFR-Cys" evidence="10">
    <location>
        <begin position="56"/>
        <end position="96"/>
    </location>
</feature>
<dbReference type="GO" id="GO:0043120">
    <property type="term" value="F:tumor necrosis factor binding"/>
    <property type="evidence" value="ECO:0007669"/>
    <property type="project" value="TreeGrafter"/>
</dbReference>
<dbReference type="InterPro" id="IPR001368">
    <property type="entry name" value="TNFR/NGFR_Cys_rich_reg"/>
</dbReference>
<dbReference type="Gene3D" id="2.10.50.10">
    <property type="entry name" value="Tumor Necrosis Factor Receptor, subunit A, domain 2"/>
    <property type="match status" value="2"/>
</dbReference>
<dbReference type="SUPFAM" id="SSF47986">
    <property type="entry name" value="DEATH domain"/>
    <property type="match status" value="1"/>
</dbReference>
<dbReference type="GO" id="GO:0043235">
    <property type="term" value="C:receptor complex"/>
    <property type="evidence" value="ECO:0007669"/>
    <property type="project" value="TreeGrafter"/>
</dbReference>
<feature type="disulfide bond" evidence="6">
    <location>
        <begin position="78"/>
        <end position="96"/>
    </location>
</feature>
<feature type="chain" id="PRO_5017922136" evidence="8">
    <location>
        <begin position="20"/>
        <end position="370"/>
    </location>
</feature>
<dbReference type="InterPro" id="IPR052493">
    <property type="entry name" value="TNFRSF1A"/>
</dbReference>
<keyword evidence="7" id="KW-0472">Membrane</keyword>
<evidence type="ECO:0000259" key="9">
    <source>
        <dbReference type="PROSITE" id="PS50017"/>
    </source>
</evidence>
<dbReference type="Gene3D" id="1.10.533.10">
    <property type="entry name" value="Death Domain, Fas"/>
    <property type="match status" value="1"/>
</dbReference>
<feature type="repeat" description="TNFR-Cys" evidence="6">
    <location>
        <begin position="56"/>
        <end position="96"/>
    </location>
</feature>
<dbReference type="PROSITE" id="PS00652">
    <property type="entry name" value="TNFR_NGFR_1"/>
    <property type="match status" value="1"/>
</dbReference>
<keyword evidence="4 6" id="KW-1015">Disulfide bond</keyword>
<keyword evidence="12" id="KW-1185">Reference proteome</keyword>
<evidence type="ECO:0000256" key="4">
    <source>
        <dbReference type="ARBA" id="ARBA00023157"/>
    </source>
</evidence>
<keyword evidence="7" id="KW-0812">Transmembrane</keyword>
<dbReference type="Pfam" id="PF00531">
    <property type="entry name" value="Death"/>
    <property type="match status" value="1"/>
</dbReference>
<dbReference type="SUPFAM" id="SSF57586">
    <property type="entry name" value="TNF receptor-like"/>
    <property type="match status" value="2"/>
</dbReference>
<dbReference type="PANTHER" id="PTHR46861:SF1">
    <property type="entry name" value="TUMOR NECROSIS FACTOR RECEPTOR SUPERFAMILY MEMBER 1A"/>
    <property type="match status" value="1"/>
</dbReference>
<feature type="transmembrane region" description="Helical" evidence="7">
    <location>
        <begin position="165"/>
        <end position="189"/>
    </location>
</feature>
<evidence type="ECO:0000256" key="2">
    <source>
        <dbReference type="ARBA" id="ARBA00022729"/>
    </source>
</evidence>
<accession>A0A3P9CYA1</accession>
<keyword evidence="7" id="KW-1133">Transmembrane helix</keyword>
<feature type="domain" description="Death" evidence="9">
    <location>
        <begin position="270"/>
        <end position="354"/>
    </location>
</feature>
<dbReference type="GO" id="GO:0045121">
    <property type="term" value="C:membrane raft"/>
    <property type="evidence" value="ECO:0007669"/>
    <property type="project" value="TreeGrafter"/>
</dbReference>
<sequence>MDLILVFPLMLALTSCGQSQTEGIEQTNDSCYNLCPAGYHKVGDCDDQVKKYKCKKCEHGTFTEVENFVEKCRRCDSCNHDEVVIEPCTFNRSTVCGCMEGYYNSGSYPRQCSICSCPHCPRNADYYTKCPHPRRPTNTAASTNPSTTPVVSPTTVANKTGNAGIFLAILVISFVLLSWFLLICTMKIFKHKDSFCWRRRKEAEVSKNEQPSHQGSNPTTLTLTFSEETPMLTLNQSPAMSEHPTHINTLVPVNGQIVARRNDHADHWPAIVLYAIIKEVPLHRWKEFLRLLKVTDQQMARVEMETGFSLGSMEKQYQMLRLWSQHSSSKLSDIFSALHYMELSGCAQMLQESLEQLQWTPDQRQALTAI</sequence>
<evidence type="ECO:0000256" key="3">
    <source>
        <dbReference type="ARBA" id="ARBA00022737"/>
    </source>
</evidence>
<dbReference type="GeneTree" id="ENSGT00940000159540"/>
<reference evidence="11" key="2">
    <citation type="submission" date="2025-08" db="UniProtKB">
        <authorList>
            <consortium name="Ensembl"/>
        </authorList>
    </citation>
    <scope>IDENTIFICATION</scope>
</reference>
<keyword evidence="3" id="KW-0677">Repeat</keyword>
<dbReference type="Proteomes" id="UP000265160">
    <property type="component" value="LG20"/>
</dbReference>
<reference evidence="11 12" key="1">
    <citation type="journal article" date="2014" name="Nature">
        <title>The genomic substrate for adaptive radiation in African cichlid fish.</title>
        <authorList>
            <person name="Brawand D."/>
            <person name="Wagner C.E."/>
            <person name="Li Y.I."/>
            <person name="Malinsky M."/>
            <person name="Keller I."/>
            <person name="Fan S."/>
            <person name="Simakov O."/>
            <person name="Ng A.Y."/>
            <person name="Lim Z.W."/>
            <person name="Bezault E."/>
            <person name="Turner-Maier J."/>
            <person name="Johnson J."/>
            <person name="Alcazar R."/>
            <person name="Noh H.J."/>
            <person name="Russell P."/>
            <person name="Aken B."/>
            <person name="Alfoldi J."/>
            <person name="Amemiya C."/>
            <person name="Azzouzi N."/>
            <person name="Baroiller J.F."/>
            <person name="Barloy-Hubler F."/>
            <person name="Berlin A."/>
            <person name="Bloomquist R."/>
            <person name="Carleton K.L."/>
            <person name="Conte M.A."/>
            <person name="D'Cotta H."/>
            <person name="Eshel O."/>
            <person name="Gaffney L."/>
            <person name="Galibert F."/>
            <person name="Gante H.F."/>
            <person name="Gnerre S."/>
            <person name="Greuter L."/>
            <person name="Guyon R."/>
            <person name="Haddad N.S."/>
            <person name="Haerty W."/>
            <person name="Harris R.M."/>
            <person name="Hofmann H.A."/>
            <person name="Hourlier T."/>
            <person name="Hulata G."/>
            <person name="Jaffe D.B."/>
            <person name="Lara M."/>
            <person name="Lee A.P."/>
            <person name="MacCallum I."/>
            <person name="Mwaiko S."/>
            <person name="Nikaido M."/>
            <person name="Nishihara H."/>
            <person name="Ozouf-Costaz C."/>
            <person name="Penman D.J."/>
            <person name="Przybylski D."/>
            <person name="Rakotomanga M."/>
            <person name="Renn S.C.P."/>
            <person name="Ribeiro F.J."/>
            <person name="Ron M."/>
            <person name="Salzburger W."/>
            <person name="Sanchez-Pulido L."/>
            <person name="Santos M.E."/>
            <person name="Searle S."/>
            <person name="Sharpe T."/>
            <person name="Swofford R."/>
            <person name="Tan F.J."/>
            <person name="Williams L."/>
            <person name="Young S."/>
            <person name="Yin S."/>
            <person name="Okada N."/>
            <person name="Kocher T.D."/>
            <person name="Miska E.A."/>
            <person name="Lander E.S."/>
            <person name="Venkatesh B."/>
            <person name="Fernald R.D."/>
            <person name="Meyer A."/>
            <person name="Ponting C.P."/>
            <person name="Streelman J.T."/>
            <person name="Lindblad-Toh K."/>
            <person name="Seehausen O."/>
            <person name="Di Palma F."/>
        </authorList>
    </citation>
    <scope>NUCLEOTIDE SEQUENCE</scope>
</reference>
<evidence type="ECO:0000259" key="10">
    <source>
        <dbReference type="PROSITE" id="PS50050"/>
    </source>
</evidence>
<organism evidence="11 12">
    <name type="scientific">Maylandia zebra</name>
    <name type="common">zebra mbuna</name>
    <dbReference type="NCBI Taxonomy" id="106582"/>
    <lineage>
        <taxon>Eukaryota</taxon>
        <taxon>Metazoa</taxon>
        <taxon>Chordata</taxon>
        <taxon>Craniata</taxon>
        <taxon>Vertebrata</taxon>
        <taxon>Euteleostomi</taxon>
        <taxon>Actinopterygii</taxon>
        <taxon>Neopterygii</taxon>
        <taxon>Teleostei</taxon>
        <taxon>Neoteleostei</taxon>
        <taxon>Acanthomorphata</taxon>
        <taxon>Ovalentaria</taxon>
        <taxon>Cichlomorphae</taxon>
        <taxon>Cichliformes</taxon>
        <taxon>Cichlidae</taxon>
        <taxon>African cichlids</taxon>
        <taxon>Pseudocrenilabrinae</taxon>
        <taxon>Haplochromini</taxon>
        <taxon>Maylandia</taxon>
        <taxon>Maylandia zebra complex</taxon>
    </lineage>
</organism>
<reference evidence="11" key="3">
    <citation type="submission" date="2025-09" db="UniProtKB">
        <authorList>
            <consortium name="Ensembl"/>
        </authorList>
    </citation>
    <scope>IDENTIFICATION</scope>
</reference>
<dbReference type="InterPro" id="IPR011029">
    <property type="entry name" value="DEATH-like_dom_sf"/>
</dbReference>
<feature type="disulfide bond" evidence="6">
    <location>
        <begin position="57"/>
        <end position="72"/>
    </location>
</feature>
<evidence type="ECO:0000256" key="5">
    <source>
        <dbReference type="ARBA" id="ARBA00023180"/>
    </source>
</evidence>
<dbReference type="PROSITE" id="PS50017">
    <property type="entry name" value="DEATH_DOMAIN"/>
    <property type="match status" value="1"/>
</dbReference>
<evidence type="ECO:0000256" key="1">
    <source>
        <dbReference type="ARBA" id="ARBA00022703"/>
    </source>
</evidence>
<evidence type="ECO:0000313" key="11">
    <source>
        <dbReference type="Ensembl" id="ENSMZEP00005027084.1"/>
    </source>
</evidence>
<feature type="signal peptide" evidence="8">
    <location>
        <begin position="1"/>
        <end position="19"/>
    </location>
</feature>
<dbReference type="SMART" id="SM00208">
    <property type="entry name" value="TNFR"/>
    <property type="match status" value="1"/>
</dbReference>
<evidence type="ECO:0000313" key="12">
    <source>
        <dbReference type="Proteomes" id="UP000265160"/>
    </source>
</evidence>